<proteinExistence type="predicted"/>
<evidence type="ECO:0000256" key="1">
    <source>
        <dbReference type="SAM" id="MobiDB-lite"/>
    </source>
</evidence>
<evidence type="ECO:0000256" key="2">
    <source>
        <dbReference type="SAM" id="Phobius"/>
    </source>
</evidence>
<evidence type="ECO:0000313" key="3">
    <source>
        <dbReference type="EMBL" id="PLB35208.1"/>
    </source>
</evidence>
<feature type="region of interest" description="Disordered" evidence="1">
    <location>
        <begin position="1"/>
        <end position="24"/>
    </location>
</feature>
<keyword evidence="2" id="KW-0812">Transmembrane</keyword>
<keyword evidence="4" id="KW-1185">Reference proteome</keyword>
<gene>
    <name evidence="3" type="ORF">BDW47DRAFT_68075</name>
</gene>
<dbReference type="GeneID" id="36526758"/>
<name>A0A2I2F3N9_ASPCN</name>
<dbReference type="Proteomes" id="UP000234585">
    <property type="component" value="Unassembled WGS sequence"/>
</dbReference>
<organism evidence="3 4">
    <name type="scientific">Aspergillus candidus</name>
    <dbReference type="NCBI Taxonomy" id="41067"/>
    <lineage>
        <taxon>Eukaryota</taxon>
        <taxon>Fungi</taxon>
        <taxon>Dikarya</taxon>
        <taxon>Ascomycota</taxon>
        <taxon>Pezizomycotina</taxon>
        <taxon>Eurotiomycetes</taxon>
        <taxon>Eurotiomycetidae</taxon>
        <taxon>Eurotiales</taxon>
        <taxon>Aspergillaceae</taxon>
        <taxon>Aspergillus</taxon>
        <taxon>Aspergillus subgen. Circumdati</taxon>
    </lineage>
</organism>
<sequence length="169" mass="18181">MKEVRPSHGEKRRPNHSPPTGSTLDQTLHSLVGLHLMITPHRLRIRWRSMRLIRGVVVAVGLAAALATTTATTAILVLGFGRRLCGRSLRIDSAIAPLGLKLRGLVRDVVVGHTATFDVVPGPRPWDRLVVGIVVVGLRVSNNYVPGMEESGDIPQATEGKVNDRVGGA</sequence>
<evidence type="ECO:0000313" key="4">
    <source>
        <dbReference type="Proteomes" id="UP000234585"/>
    </source>
</evidence>
<feature type="region of interest" description="Disordered" evidence="1">
    <location>
        <begin position="149"/>
        <end position="169"/>
    </location>
</feature>
<keyword evidence="2" id="KW-1133">Transmembrane helix</keyword>
<keyword evidence="2" id="KW-0472">Membrane</keyword>
<feature type="transmembrane region" description="Helical" evidence="2">
    <location>
        <begin position="52"/>
        <end position="80"/>
    </location>
</feature>
<accession>A0A2I2F3N9</accession>
<reference evidence="3 4" key="1">
    <citation type="submission" date="2017-12" db="EMBL/GenBank/DDBJ databases">
        <authorList>
            <consortium name="DOE Joint Genome Institute"/>
            <person name="Haridas S."/>
            <person name="Kjaerbolling I."/>
            <person name="Vesth T.C."/>
            <person name="Frisvad J.C."/>
            <person name="Nybo J.L."/>
            <person name="Theobald S."/>
            <person name="Kuo A."/>
            <person name="Bowyer P."/>
            <person name="Matsuda Y."/>
            <person name="Mondo S."/>
            <person name="Lyhne E.K."/>
            <person name="Kogle M.E."/>
            <person name="Clum A."/>
            <person name="Lipzen A."/>
            <person name="Salamov A."/>
            <person name="Ngan C.Y."/>
            <person name="Daum C."/>
            <person name="Chiniquy J."/>
            <person name="Barry K."/>
            <person name="LaButti K."/>
            <person name="Simmons B.A."/>
            <person name="Magnuson J.K."/>
            <person name="Mortensen U.H."/>
            <person name="Larsen T.O."/>
            <person name="Grigoriev I.V."/>
            <person name="Baker S.E."/>
            <person name="Andersen M.R."/>
            <person name="Nordberg H.P."/>
            <person name="Cantor M.N."/>
            <person name="Hua S.X."/>
        </authorList>
    </citation>
    <scope>NUCLEOTIDE SEQUENCE [LARGE SCALE GENOMIC DNA]</scope>
    <source>
        <strain evidence="3 4">CBS 102.13</strain>
    </source>
</reference>
<dbReference type="RefSeq" id="XP_024669220.1">
    <property type="nucleotide sequence ID" value="XM_024819598.1"/>
</dbReference>
<protein>
    <submittedName>
        <fullName evidence="3">Uncharacterized protein</fullName>
    </submittedName>
</protein>
<dbReference type="EMBL" id="KZ559166">
    <property type="protein sequence ID" value="PLB35208.1"/>
    <property type="molecule type" value="Genomic_DNA"/>
</dbReference>
<dbReference type="AlphaFoldDB" id="A0A2I2F3N9"/>